<dbReference type="CDD" id="cd06464">
    <property type="entry name" value="ACD_sHsps-like"/>
    <property type="match status" value="1"/>
</dbReference>
<organism evidence="4 5">
    <name type="scientific">Salinadaptatus halalkaliphilus</name>
    <dbReference type="NCBI Taxonomy" id="2419781"/>
    <lineage>
        <taxon>Archaea</taxon>
        <taxon>Methanobacteriati</taxon>
        <taxon>Methanobacteriota</taxon>
        <taxon>Stenosarchaea group</taxon>
        <taxon>Halobacteria</taxon>
        <taxon>Halobacteriales</taxon>
        <taxon>Natrialbaceae</taxon>
        <taxon>Salinadaptatus</taxon>
    </lineage>
</organism>
<keyword evidence="5" id="KW-1185">Reference proteome</keyword>
<dbReference type="SUPFAM" id="SSF49764">
    <property type="entry name" value="HSP20-like chaperones"/>
    <property type="match status" value="1"/>
</dbReference>
<dbReference type="EMBL" id="RBZW01000053">
    <property type="protein sequence ID" value="THE63950.1"/>
    <property type="molecule type" value="Genomic_DNA"/>
</dbReference>
<dbReference type="InterPro" id="IPR008978">
    <property type="entry name" value="HSP20-like_chaperone"/>
</dbReference>
<gene>
    <name evidence="4" type="ORF">D8Y22_15450</name>
</gene>
<evidence type="ECO:0000256" key="1">
    <source>
        <dbReference type="PROSITE-ProRule" id="PRU00285"/>
    </source>
</evidence>
<evidence type="ECO:0000313" key="5">
    <source>
        <dbReference type="Proteomes" id="UP000318864"/>
    </source>
</evidence>
<evidence type="ECO:0000313" key="4">
    <source>
        <dbReference type="EMBL" id="THE63950.1"/>
    </source>
</evidence>
<evidence type="ECO:0000256" key="2">
    <source>
        <dbReference type="RuleBase" id="RU003616"/>
    </source>
</evidence>
<dbReference type="RefSeq" id="WP_141465585.1">
    <property type="nucleotide sequence ID" value="NZ_RBZW01000053.1"/>
</dbReference>
<dbReference type="InterPro" id="IPR002068">
    <property type="entry name" value="A-crystallin/Hsp20_dom"/>
</dbReference>
<evidence type="ECO:0000259" key="3">
    <source>
        <dbReference type="PROSITE" id="PS01031"/>
    </source>
</evidence>
<comment type="similarity">
    <text evidence="1 2">Belongs to the small heat shock protein (HSP20) family.</text>
</comment>
<protein>
    <submittedName>
        <fullName evidence="4">Hsp20/alpha crystallin family protein</fullName>
    </submittedName>
</protein>
<dbReference type="OrthoDB" id="198277at2157"/>
<dbReference type="PANTHER" id="PTHR11527">
    <property type="entry name" value="HEAT-SHOCK PROTEIN 20 FAMILY MEMBER"/>
    <property type="match status" value="1"/>
</dbReference>
<dbReference type="Proteomes" id="UP000318864">
    <property type="component" value="Unassembled WGS sequence"/>
</dbReference>
<proteinExistence type="inferred from homology"/>
<dbReference type="AlphaFoldDB" id="A0A4S3TK61"/>
<dbReference type="PROSITE" id="PS01031">
    <property type="entry name" value="SHSP"/>
    <property type="match status" value="1"/>
</dbReference>
<dbReference type="Gene3D" id="2.60.40.790">
    <property type="match status" value="1"/>
</dbReference>
<accession>A0A4S3TK61</accession>
<comment type="caution">
    <text evidence="4">The sequence shown here is derived from an EMBL/GenBank/DDBJ whole genome shotgun (WGS) entry which is preliminary data.</text>
</comment>
<reference evidence="4 5" key="1">
    <citation type="submission" date="2018-10" db="EMBL/GenBank/DDBJ databases">
        <title>Natronolimnobius sp. XQ-INN 246 isolated from Inner Mongolia Autonomous Region of China.</title>
        <authorList>
            <person name="Xue Q."/>
        </authorList>
    </citation>
    <scope>NUCLEOTIDE SEQUENCE [LARGE SCALE GENOMIC DNA]</scope>
    <source>
        <strain evidence="4 5">XQ-INN 246</strain>
    </source>
</reference>
<dbReference type="InterPro" id="IPR031107">
    <property type="entry name" value="Small_HSP"/>
</dbReference>
<sequence length="159" mass="18232">MTTDNNPFRNLQRQFEHMQRQFEEALELWNVDGVETSTGDAETTVAMGTKPGMGIDLADRGDEFVLTADVPGFEKDDIELHLSDDTLHIAAEHEETDEREDDEFYIRSERQRRSLRRSVTLPDQVEEDAIEATYRNGVVTVTMPKRESTEPDGRTIDLE</sequence>
<feature type="domain" description="SHSP" evidence="3">
    <location>
        <begin position="44"/>
        <end position="159"/>
    </location>
</feature>
<dbReference type="Pfam" id="PF00011">
    <property type="entry name" value="HSP20"/>
    <property type="match status" value="1"/>
</dbReference>
<name>A0A4S3TK61_9EURY</name>